<organism evidence="3 4">
    <name type="scientific">Mytilus galloprovincialis</name>
    <name type="common">Mediterranean mussel</name>
    <dbReference type="NCBI Taxonomy" id="29158"/>
    <lineage>
        <taxon>Eukaryota</taxon>
        <taxon>Metazoa</taxon>
        <taxon>Spiralia</taxon>
        <taxon>Lophotrochozoa</taxon>
        <taxon>Mollusca</taxon>
        <taxon>Bivalvia</taxon>
        <taxon>Autobranchia</taxon>
        <taxon>Pteriomorphia</taxon>
        <taxon>Mytilida</taxon>
        <taxon>Mytiloidea</taxon>
        <taxon>Mytilidae</taxon>
        <taxon>Mytilinae</taxon>
        <taxon>Mytilus</taxon>
    </lineage>
</organism>
<name>A0A8B6C4S5_MYTGA</name>
<dbReference type="SUPFAM" id="SSF48726">
    <property type="entry name" value="Immunoglobulin"/>
    <property type="match status" value="1"/>
</dbReference>
<dbReference type="PROSITE" id="PS50835">
    <property type="entry name" value="IG_LIKE"/>
    <property type="match status" value="1"/>
</dbReference>
<evidence type="ECO:0000313" key="4">
    <source>
        <dbReference type="Proteomes" id="UP000596742"/>
    </source>
</evidence>
<gene>
    <name evidence="3" type="ORF">MGAL_10B055251</name>
</gene>
<protein>
    <recommendedName>
        <fullName evidence="2">Ig-like domain-containing protein</fullName>
    </recommendedName>
</protein>
<feature type="region of interest" description="Disordered" evidence="1">
    <location>
        <begin position="322"/>
        <end position="358"/>
    </location>
</feature>
<feature type="domain" description="Ig-like" evidence="2">
    <location>
        <begin position="4"/>
        <end position="107"/>
    </location>
</feature>
<dbReference type="InterPro" id="IPR013783">
    <property type="entry name" value="Ig-like_fold"/>
</dbReference>
<dbReference type="EMBL" id="UYJE01001224">
    <property type="protein sequence ID" value="VDI00264.1"/>
    <property type="molecule type" value="Genomic_DNA"/>
</dbReference>
<dbReference type="Proteomes" id="UP000596742">
    <property type="component" value="Unassembled WGS sequence"/>
</dbReference>
<accession>A0A8B6C4S5</accession>
<dbReference type="OrthoDB" id="10422308at2759"/>
<dbReference type="InterPro" id="IPR036179">
    <property type="entry name" value="Ig-like_dom_sf"/>
</dbReference>
<evidence type="ECO:0000259" key="2">
    <source>
        <dbReference type="PROSITE" id="PS50835"/>
    </source>
</evidence>
<dbReference type="InterPro" id="IPR007110">
    <property type="entry name" value="Ig-like_dom"/>
</dbReference>
<evidence type="ECO:0000313" key="3">
    <source>
        <dbReference type="EMBL" id="VDI00264.1"/>
    </source>
</evidence>
<keyword evidence="4" id="KW-1185">Reference proteome</keyword>
<dbReference type="Gene3D" id="2.60.40.10">
    <property type="entry name" value="Immunoglobulins"/>
    <property type="match status" value="1"/>
</dbReference>
<proteinExistence type="predicted"/>
<comment type="caution">
    <text evidence="3">The sequence shown here is derived from an EMBL/GenBank/DDBJ whole genome shotgun (WGS) entry which is preliminary data.</text>
</comment>
<sequence length="358" mass="40887">MILPSLIMLMSSYGQIQTQFVTLSLLEKPVQFGQTLKLSCVAENKTIYDLNGVTWSRKSGDEKDVLVFDTLSKFESKYKEVHGEKELERVLKISKINASDVNANYSCEFGLHEAWLFLSLNEKDYVYHPKEDDIHVETAFNNKYSFINLNILIRKVYPVIRSCWFVLNTRNYSSDGPTKISNKGIFFELEFVEQIPLQGQGKEYIIKMICLIGNASYQIHKKHYIINSGENNEEGNNEFVDAGFIIGILTGIVTTDLARVLSNTYRLKGKPYGVNQQFPDAIEQARKSLYPIMKQKRADGCHVRLVRDILYVNGQMYTPQTVDDSNAVPAPNSPMNFATPEQRQSSKRRRTSSTPKGY</sequence>
<evidence type="ECO:0000256" key="1">
    <source>
        <dbReference type="SAM" id="MobiDB-lite"/>
    </source>
</evidence>
<dbReference type="AlphaFoldDB" id="A0A8B6C4S5"/>
<reference evidence="3" key="1">
    <citation type="submission" date="2018-11" db="EMBL/GenBank/DDBJ databases">
        <authorList>
            <person name="Alioto T."/>
            <person name="Alioto T."/>
        </authorList>
    </citation>
    <scope>NUCLEOTIDE SEQUENCE</scope>
</reference>